<protein>
    <submittedName>
        <fullName evidence="6">Tyrosine-type recombinase/integrase</fullName>
    </submittedName>
</protein>
<feature type="domain" description="Core-binding (CB)" evidence="5">
    <location>
        <begin position="88"/>
        <end position="167"/>
    </location>
</feature>
<dbReference type="InterPro" id="IPR044068">
    <property type="entry name" value="CB"/>
</dbReference>
<evidence type="ECO:0000256" key="3">
    <source>
        <dbReference type="ARBA" id="ARBA00023172"/>
    </source>
</evidence>
<dbReference type="EMBL" id="JBHUGH010000013">
    <property type="protein sequence ID" value="MFD1913837.1"/>
    <property type="molecule type" value="Genomic_DNA"/>
</dbReference>
<dbReference type="PROSITE" id="PS51900">
    <property type="entry name" value="CB"/>
    <property type="match status" value="1"/>
</dbReference>
<evidence type="ECO:0000256" key="1">
    <source>
        <dbReference type="ARBA" id="ARBA00022908"/>
    </source>
</evidence>
<evidence type="ECO:0000256" key="2">
    <source>
        <dbReference type="ARBA" id="ARBA00023125"/>
    </source>
</evidence>
<keyword evidence="7" id="KW-1185">Reference proteome</keyword>
<dbReference type="RefSeq" id="WP_390264374.1">
    <property type="nucleotide sequence ID" value="NZ_JBHUGH010000013.1"/>
</dbReference>
<dbReference type="Proteomes" id="UP001597353">
    <property type="component" value="Unassembled WGS sequence"/>
</dbReference>
<sequence length="404" mass="45793">MPYLPALWDGSDPLYAPGLVRTKRWFYWKPPAKYVKAGYVIRNVRLPGEDGDGRDAERALRCRELTQDMLTWYESPQIKVEPGTWKWLIARYKSDEFSPYRDVKSNTRESYDYNIARWEESIGHLPLEEADHVQLMRWRAAMQAKGRSVSYIARMFRVLRIVVNYGAATGNKEAERIAGILSRVRIPAARPRSIAPTRAQIYAVIAAADAAGQTAFATGLMIQFEFALRAVDVRGQWLDAKAGETGIIRHGKRWQDGLTWGMIDRDVTRITKTPSKTERHMEDEMVFDLTLVPELRARLQAIPPAERIGPVIKSRSGQPYARNVWARMFRRHAMTAGLPDDILLMDTRAGAITEARLAGANPYDLRDAAGHKLLATTDRYARARNEAVSNVVKIRQVGTKSKPA</sequence>
<dbReference type="Gene3D" id="1.10.150.130">
    <property type="match status" value="1"/>
</dbReference>
<dbReference type="SUPFAM" id="SSF56349">
    <property type="entry name" value="DNA breaking-rejoining enzymes"/>
    <property type="match status" value="1"/>
</dbReference>
<evidence type="ECO:0000313" key="6">
    <source>
        <dbReference type="EMBL" id="MFD1913837.1"/>
    </source>
</evidence>
<evidence type="ECO:0000256" key="4">
    <source>
        <dbReference type="PROSITE-ProRule" id="PRU01248"/>
    </source>
</evidence>
<accession>A0ABW4SB40</accession>
<evidence type="ECO:0000313" key="7">
    <source>
        <dbReference type="Proteomes" id="UP001597353"/>
    </source>
</evidence>
<dbReference type="InterPro" id="IPR013762">
    <property type="entry name" value="Integrase-like_cat_sf"/>
</dbReference>
<proteinExistence type="predicted"/>
<keyword evidence="3" id="KW-0233">DNA recombination</keyword>
<dbReference type="InterPro" id="IPR010998">
    <property type="entry name" value="Integrase_recombinase_N"/>
</dbReference>
<name>A0ABW4SB40_9RHOB</name>
<dbReference type="Gene3D" id="1.10.443.10">
    <property type="entry name" value="Intergrase catalytic core"/>
    <property type="match status" value="1"/>
</dbReference>
<comment type="caution">
    <text evidence="6">The sequence shown here is derived from an EMBL/GenBank/DDBJ whole genome shotgun (WGS) entry which is preliminary data.</text>
</comment>
<keyword evidence="2 4" id="KW-0238">DNA-binding</keyword>
<evidence type="ECO:0000259" key="5">
    <source>
        <dbReference type="PROSITE" id="PS51900"/>
    </source>
</evidence>
<gene>
    <name evidence="6" type="ORF">ACFSGJ_16605</name>
</gene>
<keyword evidence="1" id="KW-0229">DNA integration</keyword>
<organism evidence="6 7">
    <name type="scientific">Halodurantibacterium flavum</name>
    <dbReference type="NCBI Taxonomy" id="1382802"/>
    <lineage>
        <taxon>Bacteria</taxon>
        <taxon>Pseudomonadati</taxon>
        <taxon>Pseudomonadota</taxon>
        <taxon>Alphaproteobacteria</taxon>
        <taxon>Rhodobacterales</taxon>
        <taxon>Paracoccaceae</taxon>
        <taxon>Halodurantibacterium</taxon>
    </lineage>
</organism>
<dbReference type="InterPro" id="IPR011010">
    <property type="entry name" value="DNA_brk_join_enz"/>
</dbReference>
<reference evidence="7" key="1">
    <citation type="journal article" date="2019" name="Int. J. Syst. Evol. Microbiol.">
        <title>The Global Catalogue of Microorganisms (GCM) 10K type strain sequencing project: providing services to taxonomists for standard genome sequencing and annotation.</title>
        <authorList>
            <consortium name="The Broad Institute Genomics Platform"/>
            <consortium name="The Broad Institute Genome Sequencing Center for Infectious Disease"/>
            <person name="Wu L."/>
            <person name="Ma J."/>
        </authorList>
    </citation>
    <scope>NUCLEOTIDE SEQUENCE [LARGE SCALE GENOMIC DNA]</scope>
    <source>
        <strain evidence="7">CGMCC 4.7242</strain>
    </source>
</reference>